<feature type="binding site" evidence="1">
    <location>
        <position position="1173"/>
    </location>
    <ligand>
        <name>2-oxoglutarate</name>
        <dbReference type="ChEBI" id="CHEBI:16810"/>
    </ligand>
</feature>
<feature type="compositionally biased region" description="Low complexity" evidence="2">
    <location>
        <begin position="512"/>
        <end position="525"/>
    </location>
</feature>
<proteinExistence type="predicted"/>
<reference evidence="4" key="1">
    <citation type="submission" date="2022-11" db="EMBL/GenBank/DDBJ databases">
        <title>Genome Sequence of Cubamyces cubensis.</title>
        <authorList>
            <person name="Buettner E."/>
        </authorList>
    </citation>
    <scope>NUCLEOTIDE SEQUENCE</scope>
    <source>
        <strain evidence="4">MPL-01</strain>
    </source>
</reference>
<evidence type="ECO:0000313" key="5">
    <source>
        <dbReference type="Proteomes" id="UP001215151"/>
    </source>
</evidence>
<gene>
    <name evidence="4" type="ORF">ONZ51_g10899</name>
</gene>
<evidence type="ECO:0000313" key="4">
    <source>
        <dbReference type="EMBL" id="KAJ8462445.1"/>
    </source>
</evidence>
<name>A0AAD7X8E7_9APHY</name>
<feature type="compositionally biased region" description="Basic residues" evidence="2">
    <location>
        <begin position="422"/>
        <end position="435"/>
    </location>
</feature>
<feature type="region of interest" description="Disordered" evidence="2">
    <location>
        <begin position="360"/>
        <end position="389"/>
    </location>
</feature>
<feature type="region of interest" description="Disordered" evidence="2">
    <location>
        <begin position="136"/>
        <end position="176"/>
    </location>
</feature>
<keyword evidence="5" id="KW-1185">Reference proteome</keyword>
<dbReference type="Pfam" id="PF13532">
    <property type="entry name" value="2OG-FeII_Oxy_2"/>
    <property type="match status" value="1"/>
</dbReference>
<feature type="binding site" evidence="1">
    <location>
        <position position="1182"/>
    </location>
    <ligand>
        <name>2-oxoglutarate</name>
        <dbReference type="ChEBI" id="CHEBI:16810"/>
    </ligand>
</feature>
<protein>
    <recommendedName>
        <fullName evidence="3">Alpha-ketoglutarate-dependent dioxygenase AlkB-like domain-containing protein</fullName>
    </recommendedName>
</protein>
<organism evidence="4 5">
    <name type="scientific">Trametes cubensis</name>
    <dbReference type="NCBI Taxonomy" id="1111947"/>
    <lineage>
        <taxon>Eukaryota</taxon>
        <taxon>Fungi</taxon>
        <taxon>Dikarya</taxon>
        <taxon>Basidiomycota</taxon>
        <taxon>Agaricomycotina</taxon>
        <taxon>Agaricomycetes</taxon>
        <taxon>Polyporales</taxon>
        <taxon>Polyporaceae</taxon>
        <taxon>Trametes</taxon>
    </lineage>
</organism>
<dbReference type="GO" id="GO:0035516">
    <property type="term" value="F:broad specificity oxidative DNA demethylase activity"/>
    <property type="evidence" value="ECO:0007669"/>
    <property type="project" value="TreeGrafter"/>
</dbReference>
<dbReference type="GO" id="GO:0006307">
    <property type="term" value="P:DNA alkylation repair"/>
    <property type="evidence" value="ECO:0007669"/>
    <property type="project" value="TreeGrafter"/>
</dbReference>
<feature type="compositionally biased region" description="Basic and acidic residues" evidence="2">
    <location>
        <begin position="153"/>
        <end position="162"/>
    </location>
</feature>
<sequence length="1267" mass="139316">MREPTSWADRGLLEDDPFASIFFARSLDGGRGDRWCRQLAQDIKNDPAHLVVAQLWMALAFAPEGDAAACTTSSEISGVVSIHSLEVFVHFYWELYRNDDCAALKVINTERKHRRFGYLYVPSDLSQGLSRAAERRDCAAGTNAGTARPSSPHGEHLEEPRALTRAPNSPAAVNPCDTPGVVGEGALGTVAVDINALVACPEADACMRTLDMHDQTLLSVAEDAIEENKDVLVFEEDHVQAVIVDAFTTGPELSPIQDQVDPVAANGHDVMSSAQCGTSSAIEDETASTVDPFRAHSSGKKAQPSALPPRERHARAAANTKRLSLIARAENKHSAKRNFRDDEEFGAYVAAQQKRIANAAATTQQQIAPSRKKSRKSGHQSLALNHHGLDSRTDSLVDVYNSVSAADQNQARTDVAHERAGAKAKAKAPTGRKKLKAPDTSERPSKKQRQLDGTSNAIGALNDAMVRQKESQAGRLAGLHSDIATADEPSTSANPRKRVLSHPGGAVLETSGQAAAPGAARRIAQLPRRRPNRTRLADMAPRPSTASAPGTTVDLSGADQVIRQGAAEATLIIQSRVAVIEEWPDDSRAQDAPLDSDDEEDVPLSKTLLSNGNTSIRRVHGGPPSLHMETAPLNIAVPSDFPSMDPSLFSSSSINGTAIHAVSASVGGERAVIASSHPRTVVVPNPVARPPRPPPPPFIPKQPLTTPPPIWAESRQEVCESFDWFRSYQGGVYFNSDMVKGYLLSAFSSKRDVFARGGRLIISHGGGRAESIHNKKGQTALQKAEDQREEDKSVRALLRTYQMKRPLVLLIDDRYALFPYDLATKGYTYVVLGFYHIVHAWAEREFVSNDRHSVIRWKFAFEWCEKQRAPWWLQNEHPNGSPTADPHHGLTTITYICPSCTKASPLVYQAWMCLHPTCVAFWTLADGRRPPEELHYDGTFLESSHPCYHDVLEDLAPIPPATQALDGVVTSRRFCKGWHCKQCGRLSCRFKWEYWECQNCHATVQIAGKTRIAKEFWGQTNPDFLHHKVAEDSGIIVSLLQRYTTSTVSGYFQVYVLPENRGRIYLIIGSPIINRAADEIFGEYQEQAGSGQLRFRRWPLRSHQCRGTLLTNYFSQNTGEPYRYVGGTANTVPFNAAPSAVVKARDLIQDRMNSVIQAEQSQYTFNEVLSAAYMEKQKMAFHSDAERGLGPRVASLSLGSSAYMHFRLLKKYRTDKGSGASQNAMTLFLRHGDVLIMDGAGIQEYYEHTVVPLNFRIAATARYIGAP</sequence>
<evidence type="ECO:0000256" key="2">
    <source>
        <dbReference type="SAM" id="MobiDB-lite"/>
    </source>
</evidence>
<dbReference type="EMBL" id="JAPEVG010000465">
    <property type="protein sequence ID" value="KAJ8462445.1"/>
    <property type="molecule type" value="Genomic_DNA"/>
</dbReference>
<feature type="domain" description="Alpha-ketoglutarate-dependent dioxygenase AlkB-like" evidence="3">
    <location>
        <begin position="1076"/>
        <end position="1252"/>
    </location>
</feature>
<feature type="region of interest" description="Disordered" evidence="2">
    <location>
        <begin position="408"/>
        <end position="457"/>
    </location>
</feature>
<accession>A0AAD7X8E7</accession>
<evidence type="ECO:0000259" key="3">
    <source>
        <dbReference type="Pfam" id="PF13532"/>
    </source>
</evidence>
<feature type="binding site" evidence="1">
    <location>
        <position position="1248"/>
    </location>
    <ligand>
        <name>2-oxoglutarate</name>
        <dbReference type="ChEBI" id="CHEBI:16810"/>
    </ligand>
</feature>
<dbReference type="InterPro" id="IPR037151">
    <property type="entry name" value="AlkB-like_sf"/>
</dbReference>
<feature type="region of interest" description="Disordered" evidence="2">
    <location>
        <begin position="284"/>
        <end position="317"/>
    </location>
</feature>
<dbReference type="PANTHER" id="PTHR31573:SF4">
    <property type="entry name" value="FE2OG DIOXYGENASE DOMAIN-CONTAINING PROTEIN"/>
    <property type="match status" value="1"/>
</dbReference>
<dbReference type="SUPFAM" id="SSF51197">
    <property type="entry name" value="Clavaminate synthase-like"/>
    <property type="match status" value="1"/>
</dbReference>
<feature type="compositionally biased region" description="Polar residues" evidence="2">
    <location>
        <begin position="544"/>
        <end position="554"/>
    </location>
</feature>
<dbReference type="PANTHER" id="PTHR31573">
    <property type="entry name" value="ALPHA-KETOGLUTARATE-DEPENDENT DIOXYGENASE ALKB HOMOLOG 2"/>
    <property type="match status" value="1"/>
</dbReference>
<comment type="caution">
    <text evidence="4">The sequence shown here is derived from an EMBL/GenBank/DDBJ whole genome shotgun (WGS) entry which is preliminary data.</text>
</comment>
<dbReference type="GO" id="GO:0051747">
    <property type="term" value="F:cytosine C-5 DNA demethylase activity"/>
    <property type="evidence" value="ECO:0007669"/>
    <property type="project" value="TreeGrafter"/>
</dbReference>
<dbReference type="AlphaFoldDB" id="A0AAD7X8E7"/>
<dbReference type="Proteomes" id="UP001215151">
    <property type="component" value="Unassembled WGS sequence"/>
</dbReference>
<evidence type="ECO:0000256" key="1">
    <source>
        <dbReference type="PIRSR" id="PIRSR632852-1"/>
    </source>
</evidence>
<feature type="compositionally biased region" description="Basic and acidic residues" evidence="2">
    <location>
        <begin position="436"/>
        <end position="445"/>
    </location>
</feature>
<dbReference type="InterPro" id="IPR032852">
    <property type="entry name" value="ALKBH2"/>
</dbReference>
<dbReference type="InterPro" id="IPR027450">
    <property type="entry name" value="AlkB-like"/>
</dbReference>
<dbReference type="GO" id="GO:0008198">
    <property type="term" value="F:ferrous iron binding"/>
    <property type="evidence" value="ECO:0007669"/>
    <property type="project" value="TreeGrafter"/>
</dbReference>
<dbReference type="Gene3D" id="2.60.120.590">
    <property type="entry name" value="Alpha-ketoglutarate-dependent dioxygenase AlkB-like"/>
    <property type="match status" value="1"/>
</dbReference>
<feature type="region of interest" description="Disordered" evidence="2">
    <location>
        <begin position="479"/>
        <end position="555"/>
    </location>
</feature>